<evidence type="ECO:0008006" key="4">
    <source>
        <dbReference type="Google" id="ProtNLM"/>
    </source>
</evidence>
<sequence length="138" mass="16053">MSEWKKILLSILLGFVGVIIWNIYYDSYEKSYTIGKVVGKAVGMKSGTVIEFEFYYQGRKIKGGTGMGDYSLRAGDRYVVEFSKEKLDLSEALLYYPVPDTVDVEVPWDGWPEVPNELKIYRRKRMELFGLYDWIYGD</sequence>
<name>A0A514CL81_9BACT</name>
<accession>A0A514CL81</accession>
<keyword evidence="1" id="KW-1133">Transmembrane helix</keyword>
<evidence type="ECO:0000313" key="3">
    <source>
        <dbReference type="Proteomes" id="UP000316614"/>
    </source>
</evidence>
<evidence type="ECO:0000256" key="1">
    <source>
        <dbReference type="SAM" id="Phobius"/>
    </source>
</evidence>
<keyword evidence="3" id="KW-1185">Reference proteome</keyword>
<gene>
    <name evidence="2" type="ORF">FKX85_16620</name>
</gene>
<protein>
    <recommendedName>
        <fullName evidence="4">DUF3592 domain-containing protein</fullName>
    </recommendedName>
</protein>
<reference evidence="2 3" key="1">
    <citation type="submission" date="2019-06" db="EMBL/GenBank/DDBJ databases">
        <title>Echinicola alkalisoli sp. nov. isolated from saline soil.</title>
        <authorList>
            <person name="Sun J.-Q."/>
            <person name="Xu L."/>
        </authorList>
    </citation>
    <scope>NUCLEOTIDE SEQUENCE [LARGE SCALE GENOMIC DNA]</scope>
    <source>
        <strain evidence="2 3">LN3S3</strain>
    </source>
</reference>
<proteinExistence type="predicted"/>
<feature type="transmembrane region" description="Helical" evidence="1">
    <location>
        <begin position="7"/>
        <end position="25"/>
    </location>
</feature>
<dbReference type="EMBL" id="CP041253">
    <property type="protein sequence ID" value="QDH80576.1"/>
    <property type="molecule type" value="Genomic_DNA"/>
</dbReference>
<keyword evidence="1" id="KW-0812">Transmembrane</keyword>
<dbReference type="Proteomes" id="UP000316614">
    <property type="component" value="Chromosome"/>
</dbReference>
<organism evidence="2 3">
    <name type="scientific">Echinicola soli</name>
    <dbReference type="NCBI Taxonomy" id="2591634"/>
    <lineage>
        <taxon>Bacteria</taxon>
        <taxon>Pseudomonadati</taxon>
        <taxon>Bacteroidota</taxon>
        <taxon>Cytophagia</taxon>
        <taxon>Cytophagales</taxon>
        <taxon>Cyclobacteriaceae</taxon>
        <taxon>Echinicola</taxon>
    </lineage>
</organism>
<dbReference type="RefSeq" id="WP_141615806.1">
    <property type="nucleotide sequence ID" value="NZ_CP041253.1"/>
</dbReference>
<dbReference type="KEGG" id="echi:FKX85_16620"/>
<keyword evidence="1" id="KW-0472">Membrane</keyword>
<evidence type="ECO:0000313" key="2">
    <source>
        <dbReference type="EMBL" id="QDH80576.1"/>
    </source>
</evidence>
<dbReference type="AlphaFoldDB" id="A0A514CL81"/>
<dbReference type="OrthoDB" id="838278at2"/>